<evidence type="ECO:0000313" key="10">
    <source>
        <dbReference type="Proteomes" id="UP001174908"/>
    </source>
</evidence>
<dbReference type="Pfam" id="PF00528">
    <property type="entry name" value="BPD_transp_1"/>
    <property type="match status" value="1"/>
</dbReference>
<evidence type="ECO:0000256" key="1">
    <source>
        <dbReference type="ARBA" id="ARBA00004651"/>
    </source>
</evidence>
<keyword evidence="2 7" id="KW-0813">Transport</keyword>
<name>A0ABT7NCE8_9BURK</name>
<proteinExistence type="inferred from homology"/>
<feature type="transmembrane region" description="Helical" evidence="7">
    <location>
        <begin position="221"/>
        <end position="240"/>
    </location>
</feature>
<dbReference type="Gene3D" id="1.10.3720.10">
    <property type="entry name" value="MetI-like"/>
    <property type="match status" value="1"/>
</dbReference>
<keyword evidence="3" id="KW-1003">Cell membrane</keyword>
<evidence type="ECO:0000313" key="9">
    <source>
        <dbReference type="EMBL" id="MDM0045631.1"/>
    </source>
</evidence>
<comment type="subcellular location">
    <subcellularLocation>
        <location evidence="1 7">Cell membrane</location>
        <topology evidence="1 7">Multi-pass membrane protein</topology>
    </subcellularLocation>
</comment>
<keyword evidence="5 7" id="KW-1133">Transmembrane helix</keyword>
<feature type="transmembrane region" description="Helical" evidence="7">
    <location>
        <begin position="97"/>
        <end position="117"/>
    </location>
</feature>
<dbReference type="EMBL" id="JASZYV010000003">
    <property type="protein sequence ID" value="MDM0045631.1"/>
    <property type="molecule type" value="Genomic_DNA"/>
</dbReference>
<organism evidence="9 10">
    <name type="scientific">Variovorax dokdonensis</name>
    <dbReference type="NCBI Taxonomy" id="344883"/>
    <lineage>
        <taxon>Bacteria</taxon>
        <taxon>Pseudomonadati</taxon>
        <taxon>Pseudomonadota</taxon>
        <taxon>Betaproteobacteria</taxon>
        <taxon>Burkholderiales</taxon>
        <taxon>Comamonadaceae</taxon>
        <taxon>Variovorax</taxon>
    </lineage>
</organism>
<dbReference type="PROSITE" id="PS50928">
    <property type="entry name" value="ABC_TM1"/>
    <property type="match status" value="1"/>
</dbReference>
<dbReference type="RefSeq" id="WP_286660750.1">
    <property type="nucleotide sequence ID" value="NZ_JASZYV010000003.1"/>
</dbReference>
<sequence length="259" mass="28202">MTATRNNPLRAFLGLAGLLTVWQLIVAARWVPEEYLPGVPAVFGALVEQFSDRAFWVGEALTLLRAIGGLLLATVCGVGVAVLAARFRWVEQALAPLVQIMLSLPPAALVPLSIFALGLGPKLFAFIIWYSAVWVIYLGTNNALRSNEPVQLNMARTFGYGRWETLWRVRLPAAAPEVFTSVRLAAAGALMATVATEMLAGKDGLGFLLYDTAFSLRIPEMFALLLTAGFNGVLLNQAILRMRRYVSGWHEQLSATARA</sequence>
<evidence type="ECO:0000256" key="2">
    <source>
        <dbReference type="ARBA" id="ARBA00022448"/>
    </source>
</evidence>
<dbReference type="SUPFAM" id="SSF161098">
    <property type="entry name" value="MetI-like"/>
    <property type="match status" value="1"/>
</dbReference>
<evidence type="ECO:0000256" key="3">
    <source>
        <dbReference type="ARBA" id="ARBA00022475"/>
    </source>
</evidence>
<evidence type="ECO:0000256" key="5">
    <source>
        <dbReference type="ARBA" id="ARBA00022989"/>
    </source>
</evidence>
<dbReference type="InterPro" id="IPR035906">
    <property type="entry name" value="MetI-like_sf"/>
</dbReference>
<gene>
    <name evidence="9" type="ORF">QTH91_14145</name>
</gene>
<reference evidence="9" key="1">
    <citation type="submission" date="2023-06" db="EMBL/GenBank/DDBJ databases">
        <authorList>
            <person name="Jiang Y."/>
            <person name="Liu Q."/>
        </authorList>
    </citation>
    <scope>NUCLEOTIDE SEQUENCE</scope>
    <source>
        <strain evidence="9">CGMCC 1.12089</strain>
    </source>
</reference>
<feature type="transmembrane region" description="Helical" evidence="7">
    <location>
        <begin position="178"/>
        <end position="201"/>
    </location>
</feature>
<comment type="caution">
    <text evidence="9">The sequence shown here is derived from an EMBL/GenBank/DDBJ whole genome shotgun (WGS) entry which is preliminary data.</text>
</comment>
<feature type="transmembrane region" description="Helical" evidence="7">
    <location>
        <begin position="63"/>
        <end position="85"/>
    </location>
</feature>
<dbReference type="PANTHER" id="PTHR30151:SF0">
    <property type="entry name" value="ABC TRANSPORTER PERMEASE PROTEIN MJ0413-RELATED"/>
    <property type="match status" value="1"/>
</dbReference>
<keyword evidence="10" id="KW-1185">Reference proteome</keyword>
<dbReference type="CDD" id="cd06261">
    <property type="entry name" value="TM_PBP2"/>
    <property type="match status" value="1"/>
</dbReference>
<keyword evidence="6 7" id="KW-0472">Membrane</keyword>
<keyword evidence="4 7" id="KW-0812">Transmembrane</keyword>
<evidence type="ECO:0000256" key="7">
    <source>
        <dbReference type="RuleBase" id="RU363032"/>
    </source>
</evidence>
<feature type="domain" description="ABC transmembrane type-1" evidence="8">
    <location>
        <begin position="59"/>
        <end position="243"/>
    </location>
</feature>
<accession>A0ABT7NCE8</accession>
<protein>
    <submittedName>
        <fullName evidence="9">ABC transporter permease</fullName>
    </submittedName>
</protein>
<dbReference type="InterPro" id="IPR000515">
    <property type="entry name" value="MetI-like"/>
</dbReference>
<feature type="transmembrane region" description="Helical" evidence="7">
    <location>
        <begin position="123"/>
        <end position="144"/>
    </location>
</feature>
<dbReference type="PANTHER" id="PTHR30151">
    <property type="entry name" value="ALKANE SULFONATE ABC TRANSPORTER-RELATED, MEMBRANE SUBUNIT"/>
    <property type="match status" value="1"/>
</dbReference>
<evidence type="ECO:0000259" key="8">
    <source>
        <dbReference type="PROSITE" id="PS50928"/>
    </source>
</evidence>
<evidence type="ECO:0000256" key="6">
    <source>
        <dbReference type="ARBA" id="ARBA00023136"/>
    </source>
</evidence>
<comment type="similarity">
    <text evidence="7">Belongs to the binding-protein-dependent transport system permease family.</text>
</comment>
<evidence type="ECO:0000256" key="4">
    <source>
        <dbReference type="ARBA" id="ARBA00022692"/>
    </source>
</evidence>
<dbReference type="Proteomes" id="UP001174908">
    <property type="component" value="Unassembled WGS sequence"/>
</dbReference>